<proteinExistence type="predicted"/>
<reference evidence="2 3" key="1">
    <citation type="submission" date="2016-06" db="EMBL/GenBank/DDBJ databases">
        <title>Living apart together: crosstalk between the core and supernumerary genomes in a fungal plant pathogen.</title>
        <authorList>
            <person name="Vanheule A."/>
            <person name="Audenaert K."/>
            <person name="Warris S."/>
            <person name="Van De Geest H."/>
            <person name="Schijlen E."/>
            <person name="Hofte M."/>
            <person name="De Saeger S."/>
            <person name="Haesaert G."/>
            <person name="Waalwijk C."/>
            <person name="Van Der Lee T."/>
        </authorList>
    </citation>
    <scope>NUCLEOTIDE SEQUENCE [LARGE SCALE GENOMIC DNA]</scope>
    <source>
        <strain evidence="2 3">2516</strain>
    </source>
</reference>
<evidence type="ECO:0000256" key="1">
    <source>
        <dbReference type="SAM" id="Phobius"/>
    </source>
</evidence>
<feature type="transmembrane region" description="Helical" evidence="1">
    <location>
        <begin position="41"/>
        <end position="64"/>
    </location>
</feature>
<sequence>MPDPSFWGRFSKPEPSGALVLRRPSRPYNHNHVSRILHFVFWTWFAILNLFFCMVVYGIIYVWYMSRFGGYKSRIPPSALSPDVIPMSTQILHDHSIWRETLVPILTTVHKTRPETLLPFLDEELREIRRGLGQWDGGTLPGYESKLREDMVNILSSVPRSKMWKDLSGEAAVLLAGGSPRYYAWRIRHDSTPDDKVKSLYGYWAETKQKNLAVLEHLETLDAGFRRLQDLEKILMRAREALLAKKGKTMWKRGLIVKWDPKFLDAINFILAQITPQTTALGHAISQAVTTFHTLHANISRQESLWAQHTNGIWGVIEADVPDVLESLADQGEAAWRSIRYEPNEAWVWENLERLAGEETGWLRA</sequence>
<dbReference type="EMBL" id="LYXU01000003">
    <property type="protein sequence ID" value="OBS22887.1"/>
    <property type="molecule type" value="Genomic_DNA"/>
</dbReference>
<dbReference type="Proteomes" id="UP000091967">
    <property type="component" value="Unassembled WGS sequence"/>
</dbReference>
<name>A0A1B8AQX3_FUSPO</name>
<keyword evidence="1" id="KW-1133">Transmembrane helix</keyword>
<organism evidence="2 3">
    <name type="scientific">Fusarium poae</name>
    <dbReference type="NCBI Taxonomy" id="36050"/>
    <lineage>
        <taxon>Eukaryota</taxon>
        <taxon>Fungi</taxon>
        <taxon>Dikarya</taxon>
        <taxon>Ascomycota</taxon>
        <taxon>Pezizomycotina</taxon>
        <taxon>Sordariomycetes</taxon>
        <taxon>Hypocreomycetidae</taxon>
        <taxon>Hypocreales</taxon>
        <taxon>Nectriaceae</taxon>
        <taxon>Fusarium</taxon>
    </lineage>
</organism>
<dbReference type="AlphaFoldDB" id="A0A1B8AQX3"/>
<keyword evidence="1" id="KW-0472">Membrane</keyword>
<keyword evidence="3" id="KW-1185">Reference proteome</keyword>
<evidence type="ECO:0000313" key="3">
    <source>
        <dbReference type="Proteomes" id="UP000091967"/>
    </source>
</evidence>
<gene>
    <name evidence="2" type="ORF">FPOA_09210</name>
</gene>
<comment type="caution">
    <text evidence="2">The sequence shown here is derived from an EMBL/GenBank/DDBJ whole genome shotgun (WGS) entry which is preliminary data.</text>
</comment>
<protein>
    <submittedName>
        <fullName evidence="2">Uncharacterized protein</fullName>
    </submittedName>
</protein>
<evidence type="ECO:0000313" key="2">
    <source>
        <dbReference type="EMBL" id="OBS22887.1"/>
    </source>
</evidence>
<keyword evidence="1" id="KW-0812">Transmembrane</keyword>
<accession>A0A1B8AQX3</accession>